<keyword evidence="1" id="KW-0472">Membrane</keyword>
<reference evidence="2 3" key="1">
    <citation type="submission" date="2020-07" db="EMBL/GenBank/DDBJ databases">
        <title>Draft whole-genome sequence of Heliobacterium chlorum DSM 3682, type strain.</title>
        <authorList>
            <person name="Kyndt J.A."/>
            <person name="Meyer T.E."/>
            <person name="Imhoff J.F."/>
        </authorList>
    </citation>
    <scope>NUCLEOTIDE SEQUENCE [LARGE SCALE GENOMIC DNA]</scope>
    <source>
        <strain evidence="2 3">DSM 3682</strain>
    </source>
</reference>
<evidence type="ECO:0000256" key="1">
    <source>
        <dbReference type="SAM" id="Phobius"/>
    </source>
</evidence>
<protein>
    <submittedName>
        <fullName evidence="2">Uncharacterized protein</fullName>
    </submittedName>
</protein>
<keyword evidence="3" id="KW-1185">Reference proteome</keyword>
<proteinExistence type="predicted"/>
<feature type="transmembrane region" description="Helical" evidence="1">
    <location>
        <begin position="20"/>
        <end position="38"/>
    </location>
</feature>
<accession>A0ABR7T751</accession>
<keyword evidence="1" id="KW-0812">Transmembrane</keyword>
<name>A0ABR7T751_HELCL</name>
<dbReference type="Proteomes" id="UP000617402">
    <property type="component" value="Unassembled WGS sequence"/>
</dbReference>
<evidence type="ECO:0000313" key="2">
    <source>
        <dbReference type="EMBL" id="MBC9785932.1"/>
    </source>
</evidence>
<evidence type="ECO:0000313" key="3">
    <source>
        <dbReference type="Proteomes" id="UP000617402"/>
    </source>
</evidence>
<dbReference type="RefSeq" id="WP_188041363.1">
    <property type="nucleotide sequence ID" value="NZ_JACVHF010000021.1"/>
</dbReference>
<gene>
    <name evidence="2" type="ORF">H1S01_15710</name>
</gene>
<organism evidence="2 3">
    <name type="scientific">Heliobacterium chlorum</name>
    <dbReference type="NCBI Taxonomy" id="2698"/>
    <lineage>
        <taxon>Bacteria</taxon>
        <taxon>Bacillati</taxon>
        <taxon>Bacillota</taxon>
        <taxon>Clostridia</taxon>
        <taxon>Eubacteriales</taxon>
        <taxon>Heliobacteriaceae</taxon>
        <taxon>Heliobacterium</taxon>
    </lineage>
</organism>
<keyword evidence="1" id="KW-1133">Transmembrane helix</keyword>
<comment type="caution">
    <text evidence="2">The sequence shown here is derived from an EMBL/GenBank/DDBJ whole genome shotgun (WGS) entry which is preliminary data.</text>
</comment>
<dbReference type="EMBL" id="JACVHF010000021">
    <property type="protein sequence ID" value="MBC9785932.1"/>
    <property type="molecule type" value="Genomic_DNA"/>
</dbReference>
<sequence>MKPGILIWNKLKALTILEKVLLLITLMFFTWQLYFNIYKLTIYFEYKKHLEVEYPDKTFRINWVTYDPIKGDYSSKAYCNEDGTEFRVGGNYDSYLQNKDAKEMRDLIDSCFIDKEILQYIAGVIGNKELQEDDHPPKYNFNVYFHYNVIKDDETLANKSIEIINILKRNNLEINSISFSSEREEKLIELLMEHGDINKNANEIQQLIRVKKADI</sequence>